<dbReference type="KEGG" id="abp:AGABI1DRAFT94070"/>
<dbReference type="Proteomes" id="UP000008493">
    <property type="component" value="Unassembled WGS sequence"/>
</dbReference>
<gene>
    <name evidence="1" type="ORF">AGABI1DRAFT_94070</name>
</gene>
<keyword evidence="2" id="KW-1185">Reference proteome</keyword>
<dbReference type="HOGENOM" id="CLU_552021_0_0_1"/>
<organism evidence="1 2">
    <name type="scientific">Agaricus bisporus var. burnettii (strain JB137-S8 / ATCC MYA-4627 / FGSC 10392)</name>
    <name type="common">White button mushroom</name>
    <dbReference type="NCBI Taxonomy" id="597362"/>
    <lineage>
        <taxon>Eukaryota</taxon>
        <taxon>Fungi</taxon>
        <taxon>Dikarya</taxon>
        <taxon>Basidiomycota</taxon>
        <taxon>Agaricomycotina</taxon>
        <taxon>Agaricomycetes</taxon>
        <taxon>Agaricomycetidae</taxon>
        <taxon>Agaricales</taxon>
        <taxon>Agaricineae</taxon>
        <taxon>Agaricaceae</taxon>
        <taxon>Agaricus</taxon>
    </lineage>
</organism>
<dbReference type="OMA" id="HWINFER"/>
<dbReference type="OrthoDB" id="2447803at2759"/>
<reference evidence="2" key="1">
    <citation type="journal article" date="2012" name="Proc. Natl. Acad. Sci. U.S.A.">
        <title>Genome sequence of the button mushroom Agaricus bisporus reveals mechanisms governing adaptation to a humic-rich ecological niche.</title>
        <authorList>
            <person name="Morin E."/>
            <person name="Kohler A."/>
            <person name="Baker A.R."/>
            <person name="Foulongne-Oriol M."/>
            <person name="Lombard V."/>
            <person name="Nagy L.G."/>
            <person name="Ohm R.A."/>
            <person name="Patyshakuliyeva A."/>
            <person name="Brun A."/>
            <person name="Aerts A.L."/>
            <person name="Bailey A.M."/>
            <person name="Billette C."/>
            <person name="Coutinho P.M."/>
            <person name="Deakin G."/>
            <person name="Doddapaneni H."/>
            <person name="Floudas D."/>
            <person name="Grimwood J."/>
            <person name="Hilden K."/>
            <person name="Kuees U."/>
            <person name="LaButti K.M."/>
            <person name="Lapidus A."/>
            <person name="Lindquist E.A."/>
            <person name="Lucas S.M."/>
            <person name="Murat C."/>
            <person name="Riley R.W."/>
            <person name="Salamov A.A."/>
            <person name="Schmutz J."/>
            <person name="Subramanian V."/>
            <person name="Woesten H.A.B."/>
            <person name="Xu J."/>
            <person name="Eastwood D.C."/>
            <person name="Foster G.D."/>
            <person name="Sonnenberg A.S."/>
            <person name="Cullen D."/>
            <person name="de Vries R.P."/>
            <person name="Lundell T."/>
            <person name="Hibbett D.S."/>
            <person name="Henrissat B."/>
            <person name="Burton K.S."/>
            <person name="Kerrigan R.W."/>
            <person name="Challen M.P."/>
            <person name="Grigoriev I.V."/>
            <person name="Martin F."/>
        </authorList>
    </citation>
    <scope>NUCLEOTIDE SEQUENCE [LARGE SCALE GENOMIC DNA]</scope>
    <source>
        <strain evidence="2">JB137-S8 / ATCC MYA-4627 / FGSC 10392</strain>
    </source>
</reference>
<dbReference type="GeneID" id="18832545"/>
<dbReference type="EMBL" id="JH971401">
    <property type="protein sequence ID" value="EKM76665.1"/>
    <property type="molecule type" value="Genomic_DNA"/>
</dbReference>
<protein>
    <submittedName>
        <fullName evidence="1">Uncharacterized protein</fullName>
    </submittedName>
</protein>
<dbReference type="InterPro" id="IPR032675">
    <property type="entry name" value="LRR_dom_sf"/>
</dbReference>
<dbReference type="SUPFAM" id="SSF52047">
    <property type="entry name" value="RNI-like"/>
    <property type="match status" value="1"/>
</dbReference>
<dbReference type="RefSeq" id="XP_007332824.1">
    <property type="nucleotide sequence ID" value="XM_007332762.1"/>
</dbReference>
<proteinExistence type="predicted"/>
<dbReference type="InParanoid" id="K5XPM3"/>
<dbReference type="Gene3D" id="3.80.10.10">
    <property type="entry name" value="Ribonuclease Inhibitor"/>
    <property type="match status" value="1"/>
</dbReference>
<evidence type="ECO:0000313" key="1">
    <source>
        <dbReference type="EMBL" id="EKM76665.1"/>
    </source>
</evidence>
<sequence length="494" mass="55940">MSEDVVQRVPNVKKGASFDGTVMGSSGRMILKKTPTEKHWINFERLAAYVHEFNGIDHPDKGSQPEDDTVQALRNRFNSRGTHIFPSLRALSCWDCKELECLLSQELNSLRIMFFWDSPALCTASKKQLPVLKYLKNIHFAAQDAYVELNAPVSIFLLAHATPYLKSVYVTGISIPSEVAKAILQCKSLEEIALKVRSFDIEDFLDTDMPRDSLRKFHIDLNFRMEVDGKLEDSFYTELIRKLRAPNLVDFQFSGGPRFPHAFDIKNLLETILGHERFSDENQTRSIKLTPPPRRIITELPLDTQPYICTFTNALHVLTLPVVSDLTRPCASELQVLDLNEAYLDLSDKELGILGASLPHLKSLIFSARPYERKSRTTLTGLWLLAKHCKSLEDLGLLIDATIDWDALRTLTGFDGDHDSIEARVEHYALAKNSNVHNLYFGGSTVGDEGLAAEFFRTVFPKILNLCHTRSRTETNEMVKWVAIRDSLTAPNLM</sequence>
<accession>K5XPM3</accession>
<dbReference type="AlphaFoldDB" id="K5XPM3"/>
<evidence type="ECO:0000313" key="2">
    <source>
        <dbReference type="Proteomes" id="UP000008493"/>
    </source>
</evidence>
<name>K5XPM3_AGABU</name>